<sequence>MFKKFFKILTPLILALSLVLLAGCSKTGKQKTNSKINVVSTLDFYGETAKAVLGDNGTVTSIINNPSVDPHSFEATTKTAKQVATADLVIANGAGYDSWVNKLQQKQSISVAKLMGVKDGQNEHLWYNPQAMAKLADKLAAVYAKKMPSKKTEFQKNAAKYKQKIQKLNQTLKQIKQAKGSKVVAISEPVFNYSLDKMGYTISNKHFAKAVEEENDPSYSDIKNLRKQIKTKKIAFFVYNIQSESPIVKNIVALCRKNNIPIVKVTETMPHKQTYFSWMSSQYQQVAKLNQ</sequence>
<dbReference type="InterPro" id="IPR006127">
    <property type="entry name" value="ZnuA-like"/>
</dbReference>
<dbReference type="SUPFAM" id="SSF53807">
    <property type="entry name" value="Helical backbone' metal receptor"/>
    <property type="match status" value="1"/>
</dbReference>
<evidence type="ECO:0000256" key="5">
    <source>
        <dbReference type="SAM" id="Coils"/>
    </source>
</evidence>
<dbReference type="PANTHER" id="PTHR42953:SF1">
    <property type="entry name" value="METAL-BINDING PROTEIN HI_0362-RELATED"/>
    <property type="match status" value="1"/>
</dbReference>
<evidence type="ECO:0000256" key="2">
    <source>
        <dbReference type="ARBA" id="ARBA00022448"/>
    </source>
</evidence>
<keyword evidence="5" id="KW-0175">Coiled coil</keyword>
<name>A0ABY1ACH1_9LACO</name>
<reference evidence="7 8" key="1">
    <citation type="submission" date="2016-10" db="EMBL/GenBank/DDBJ databases">
        <authorList>
            <person name="Varghese N."/>
            <person name="Submissions S."/>
        </authorList>
    </citation>
    <scope>NUCLEOTIDE SEQUENCE [LARGE SCALE GENOMIC DNA]</scope>
    <source>
        <strain evidence="7 8">WC1T17</strain>
    </source>
</reference>
<dbReference type="PANTHER" id="PTHR42953">
    <property type="entry name" value="HIGH-AFFINITY ZINC UPTAKE SYSTEM PROTEIN ZNUA-RELATED"/>
    <property type="match status" value="1"/>
</dbReference>
<dbReference type="InterPro" id="IPR050492">
    <property type="entry name" value="Bact_metal-bind_prot9"/>
</dbReference>
<comment type="caution">
    <text evidence="7">The sequence shown here is derived from an EMBL/GenBank/DDBJ whole genome shotgun (WGS) entry which is preliminary data.</text>
</comment>
<gene>
    <name evidence="7" type="ORF">SAMN05216431_10928</name>
</gene>
<feature type="chain" id="PRO_5046328031" evidence="6">
    <location>
        <begin position="23"/>
        <end position="291"/>
    </location>
</feature>
<accession>A0ABY1ACH1</accession>
<keyword evidence="2" id="KW-0813">Transport</keyword>
<evidence type="ECO:0000256" key="1">
    <source>
        <dbReference type="ARBA" id="ARBA00004196"/>
    </source>
</evidence>
<keyword evidence="3" id="KW-0479">Metal-binding</keyword>
<dbReference type="Proteomes" id="UP000182089">
    <property type="component" value="Unassembled WGS sequence"/>
</dbReference>
<evidence type="ECO:0000313" key="7">
    <source>
        <dbReference type="EMBL" id="SEM80079.1"/>
    </source>
</evidence>
<feature type="signal peptide" evidence="6">
    <location>
        <begin position="1"/>
        <end position="22"/>
    </location>
</feature>
<dbReference type="EMBL" id="FOCC01000009">
    <property type="protein sequence ID" value="SEM80079.1"/>
    <property type="molecule type" value="Genomic_DNA"/>
</dbReference>
<keyword evidence="4 6" id="KW-0732">Signal</keyword>
<organism evidence="7 8">
    <name type="scientific">Ligilactobacillus ruminis</name>
    <dbReference type="NCBI Taxonomy" id="1623"/>
    <lineage>
        <taxon>Bacteria</taxon>
        <taxon>Bacillati</taxon>
        <taxon>Bacillota</taxon>
        <taxon>Bacilli</taxon>
        <taxon>Lactobacillales</taxon>
        <taxon>Lactobacillaceae</taxon>
        <taxon>Ligilactobacillus</taxon>
    </lineage>
</organism>
<dbReference type="Gene3D" id="3.40.50.1980">
    <property type="entry name" value="Nitrogenase molybdenum iron protein domain"/>
    <property type="match status" value="2"/>
</dbReference>
<proteinExistence type="predicted"/>
<feature type="coiled-coil region" evidence="5">
    <location>
        <begin position="151"/>
        <end position="178"/>
    </location>
</feature>
<evidence type="ECO:0000313" key="8">
    <source>
        <dbReference type="Proteomes" id="UP000182089"/>
    </source>
</evidence>
<dbReference type="Pfam" id="PF01297">
    <property type="entry name" value="ZnuA"/>
    <property type="match status" value="1"/>
</dbReference>
<evidence type="ECO:0000256" key="3">
    <source>
        <dbReference type="ARBA" id="ARBA00022723"/>
    </source>
</evidence>
<dbReference type="PROSITE" id="PS51257">
    <property type="entry name" value="PROKAR_LIPOPROTEIN"/>
    <property type="match status" value="1"/>
</dbReference>
<evidence type="ECO:0000256" key="4">
    <source>
        <dbReference type="ARBA" id="ARBA00022729"/>
    </source>
</evidence>
<comment type="subcellular location">
    <subcellularLocation>
        <location evidence="1">Cell envelope</location>
    </subcellularLocation>
</comment>
<protein>
    <submittedName>
        <fullName evidence="7">Zinc/manganese transport system substrate-binding protein</fullName>
    </submittedName>
</protein>
<evidence type="ECO:0000256" key="6">
    <source>
        <dbReference type="SAM" id="SignalP"/>
    </source>
</evidence>